<gene>
    <name evidence="9" type="primary">lspA</name>
    <name evidence="13" type="ORF">GL279_02840</name>
</gene>
<evidence type="ECO:0000313" key="13">
    <source>
        <dbReference type="EMBL" id="MTH33532.1"/>
    </source>
</evidence>
<dbReference type="HAMAP" id="MF_00161">
    <property type="entry name" value="LspA"/>
    <property type="match status" value="1"/>
</dbReference>
<comment type="caution">
    <text evidence="13">The sequence shown here is derived from an EMBL/GenBank/DDBJ whole genome shotgun (WGS) entry which is preliminary data.</text>
</comment>
<sequence length="261" mass="28398">MAQAPQTSKPRKRPTAPKRSQKAPPPVIWRPVLVTAALVFLLDQALKYLVVHVLNLELVREIDVIDPWLNLRMAWNQGMNFGLFASDIDVMRWVLIAIAIAVCAWVAIWIGRTKPSRFAQVSAGMLIGGALGNVIDRLLYGAVADFLNMSLPGWRNPYSFNVADIAIFLGALGLVLMPPEKKPEPKKRKAPTTPRKPREPVVKAAASQPAAGAATPAPASAPVADQGDLFLEPEPQRPDASRNRANDTPGDKARDGSDNPR</sequence>
<evidence type="ECO:0000256" key="2">
    <source>
        <dbReference type="ARBA" id="ARBA00022475"/>
    </source>
</evidence>
<dbReference type="AlphaFoldDB" id="A0A844GYH0"/>
<reference evidence="13 14" key="1">
    <citation type="submission" date="2019-11" db="EMBL/GenBank/DDBJ databases">
        <authorList>
            <person name="Dong K."/>
        </authorList>
    </citation>
    <scope>NUCLEOTIDE SEQUENCE [LARGE SCALE GENOMIC DNA]</scope>
    <source>
        <strain evidence="13 14">JCM 17370</strain>
    </source>
</reference>
<keyword evidence="6 9" id="KW-0378">Hydrolase</keyword>
<protein>
    <recommendedName>
        <fullName evidence="9">Lipoprotein signal peptidase</fullName>
        <ecNumber evidence="9">3.4.23.36</ecNumber>
    </recommendedName>
    <alternativeName>
        <fullName evidence="9">Prolipoprotein signal peptidase</fullName>
    </alternativeName>
    <alternativeName>
        <fullName evidence="9">Signal peptidase II</fullName>
        <shortName evidence="9">SPase II</shortName>
    </alternativeName>
</protein>
<dbReference type="GO" id="GO:0006508">
    <property type="term" value="P:proteolysis"/>
    <property type="evidence" value="ECO:0007669"/>
    <property type="project" value="UniProtKB-KW"/>
</dbReference>
<keyword evidence="5 9" id="KW-0064">Aspartyl protease</keyword>
<dbReference type="EC" id="3.4.23.36" evidence="9"/>
<dbReference type="RefSeq" id="WP_155063098.1">
    <property type="nucleotide sequence ID" value="NZ_WMIF01000002.1"/>
</dbReference>
<keyword evidence="4 9" id="KW-0812">Transmembrane</keyword>
<keyword evidence="2 9" id="KW-1003">Cell membrane</keyword>
<feature type="compositionally biased region" description="Low complexity" evidence="12">
    <location>
        <begin position="202"/>
        <end position="224"/>
    </location>
</feature>
<feature type="active site" evidence="9">
    <location>
        <position position="145"/>
    </location>
</feature>
<dbReference type="PRINTS" id="PR00781">
    <property type="entry name" value="LIPOSIGPTASE"/>
</dbReference>
<evidence type="ECO:0000256" key="5">
    <source>
        <dbReference type="ARBA" id="ARBA00022750"/>
    </source>
</evidence>
<evidence type="ECO:0000256" key="12">
    <source>
        <dbReference type="SAM" id="MobiDB-lite"/>
    </source>
</evidence>
<feature type="compositionally biased region" description="Basic residues" evidence="12">
    <location>
        <begin position="9"/>
        <end position="21"/>
    </location>
</feature>
<comment type="pathway">
    <text evidence="9">Protein modification; lipoprotein biosynthesis (signal peptide cleavage).</text>
</comment>
<dbReference type="EMBL" id="WMIF01000002">
    <property type="protein sequence ID" value="MTH33532.1"/>
    <property type="molecule type" value="Genomic_DNA"/>
</dbReference>
<evidence type="ECO:0000256" key="6">
    <source>
        <dbReference type="ARBA" id="ARBA00022801"/>
    </source>
</evidence>
<feature type="active site" evidence="9">
    <location>
        <position position="164"/>
    </location>
</feature>
<evidence type="ECO:0000256" key="3">
    <source>
        <dbReference type="ARBA" id="ARBA00022670"/>
    </source>
</evidence>
<keyword evidence="7 9" id="KW-1133">Transmembrane helix</keyword>
<evidence type="ECO:0000256" key="1">
    <source>
        <dbReference type="ARBA" id="ARBA00006139"/>
    </source>
</evidence>
<feature type="transmembrane region" description="Helical" evidence="9">
    <location>
        <begin position="160"/>
        <end position="179"/>
    </location>
</feature>
<dbReference type="PANTHER" id="PTHR33695">
    <property type="entry name" value="LIPOPROTEIN SIGNAL PEPTIDASE"/>
    <property type="match status" value="1"/>
</dbReference>
<dbReference type="PROSITE" id="PS00855">
    <property type="entry name" value="SPASE_II"/>
    <property type="match status" value="1"/>
</dbReference>
<organism evidence="13 14">
    <name type="scientific">Paracoccus limosus</name>
    <dbReference type="NCBI Taxonomy" id="913252"/>
    <lineage>
        <taxon>Bacteria</taxon>
        <taxon>Pseudomonadati</taxon>
        <taxon>Pseudomonadota</taxon>
        <taxon>Alphaproteobacteria</taxon>
        <taxon>Rhodobacterales</taxon>
        <taxon>Paracoccaceae</taxon>
        <taxon>Paracoccus</taxon>
    </lineage>
</organism>
<dbReference type="InterPro" id="IPR001872">
    <property type="entry name" value="Peptidase_A8"/>
</dbReference>
<comment type="function">
    <text evidence="9 10">This protein specifically catalyzes the removal of signal peptides from prolipoproteins.</text>
</comment>
<proteinExistence type="inferred from homology"/>
<feature type="compositionally biased region" description="Basic and acidic residues" evidence="12">
    <location>
        <begin position="234"/>
        <end position="261"/>
    </location>
</feature>
<comment type="similarity">
    <text evidence="1 9 11">Belongs to the peptidase A8 family.</text>
</comment>
<feature type="transmembrane region" description="Helical" evidence="9">
    <location>
        <begin position="118"/>
        <end position="140"/>
    </location>
</feature>
<evidence type="ECO:0000256" key="10">
    <source>
        <dbReference type="RuleBase" id="RU000594"/>
    </source>
</evidence>
<dbReference type="OrthoDB" id="9810259at2"/>
<accession>A0A844GYH0</accession>
<comment type="caution">
    <text evidence="9">Lacks conserved residue(s) required for the propagation of feature annotation.</text>
</comment>
<keyword evidence="3 9" id="KW-0645">Protease</keyword>
<keyword evidence="14" id="KW-1185">Reference proteome</keyword>
<dbReference type="UniPathway" id="UPA00665"/>
<feature type="region of interest" description="Disordered" evidence="12">
    <location>
        <begin position="1"/>
        <end position="23"/>
    </location>
</feature>
<evidence type="ECO:0000256" key="9">
    <source>
        <dbReference type="HAMAP-Rule" id="MF_00161"/>
    </source>
</evidence>
<evidence type="ECO:0000256" key="7">
    <source>
        <dbReference type="ARBA" id="ARBA00022989"/>
    </source>
</evidence>
<feature type="region of interest" description="Disordered" evidence="12">
    <location>
        <begin position="180"/>
        <end position="261"/>
    </location>
</feature>
<name>A0A844GYH0_9RHOB</name>
<evidence type="ECO:0000256" key="8">
    <source>
        <dbReference type="ARBA" id="ARBA00023136"/>
    </source>
</evidence>
<evidence type="ECO:0000256" key="11">
    <source>
        <dbReference type="RuleBase" id="RU004181"/>
    </source>
</evidence>
<feature type="transmembrane region" description="Helical" evidence="9">
    <location>
        <begin position="90"/>
        <end position="111"/>
    </location>
</feature>
<comment type="subcellular location">
    <subcellularLocation>
        <location evidence="9">Cell membrane</location>
        <topology evidence="9">Multi-pass membrane protein</topology>
    </subcellularLocation>
</comment>
<dbReference type="GO" id="GO:0004190">
    <property type="term" value="F:aspartic-type endopeptidase activity"/>
    <property type="evidence" value="ECO:0007669"/>
    <property type="project" value="UniProtKB-UniRule"/>
</dbReference>
<dbReference type="NCBIfam" id="TIGR00077">
    <property type="entry name" value="lspA"/>
    <property type="match status" value="1"/>
</dbReference>
<evidence type="ECO:0000313" key="14">
    <source>
        <dbReference type="Proteomes" id="UP000442533"/>
    </source>
</evidence>
<keyword evidence="8 9" id="KW-0472">Membrane</keyword>
<dbReference type="Pfam" id="PF01252">
    <property type="entry name" value="Peptidase_A8"/>
    <property type="match status" value="1"/>
</dbReference>
<dbReference type="GO" id="GO:0005886">
    <property type="term" value="C:plasma membrane"/>
    <property type="evidence" value="ECO:0007669"/>
    <property type="project" value="UniProtKB-SubCell"/>
</dbReference>
<dbReference type="PANTHER" id="PTHR33695:SF1">
    <property type="entry name" value="LIPOPROTEIN SIGNAL PEPTIDASE"/>
    <property type="match status" value="1"/>
</dbReference>
<evidence type="ECO:0000256" key="4">
    <source>
        <dbReference type="ARBA" id="ARBA00022692"/>
    </source>
</evidence>
<dbReference type="Proteomes" id="UP000442533">
    <property type="component" value="Unassembled WGS sequence"/>
</dbReference>
<comment type="catalytic activity">
    <reaction evidence="9 10">
        <text>Release of signal peptides from bacterial membrane prolipoproteins. Hydrolyzes -Xaa-Yaa-Zaa-|-(S,diacylglyceryl)Cys-, in which Xaa is hydrophobic (preferably Leu), and Yaa (Ala or Ser) and Zaa (Gly or Ala) have small, neutral side chains.</text>
        <dbReference type="EC" id="3.4.23.36"/>
    </reaction>
</comment>